<protein>
    <submittedName>
        <fullName evidence="1">Uncharacterized protein</fullName>
    </submittedName>
</protein>
<reference evidence="1" key="2">
    <citation type="journal article" date="2015" name="Fish Shellfish Immunol.">
        <title>Early steps in the European eel (Anguilla anguilla)-Vibrio vulnificus interaction in the gills: Role of the RtxA13 toxin.</title>
        <authorList>
            <person name="Callol A."/>
            <person name="Pajuelo D."/>
            <person name="Ebbesson L."/>
            <person name="Teles M."/>
            <person name="MacKenzie S."/>
            <person name="Amaro C."/>
        </authorList>
    </citation>
    <scope>NUCLEOTIDE SEQUENCE</scope>
</reference>
<accession>A0A0E9U186</accession>
<dbReference type="AlphaFoldDB" id="A0A0E9U186"/>
<reference evidence="1" key="1">
    <citation type="submission" date="2014-11" db="EMBL/GenBank/DDBJ databases">
        <authorList>
            <person name="Amaro Gonzalez C."/>
        </authorList>
    </citation>
    <scope>NUCLEOTIDE SEQUENCE</scope>
</reference>
<organism evidence="1">
    <name type="scientific">Anguilla anguilla</name>
    <name type="common">European freshwater eel</name>
    <name type="synonym">Muraena anguilla</name>
    <dbReference type="NCBI Taxonomy" id="7936"/>
    <lineage>
        <taxon>Eukaryota</taxon>
        <taxon>Metazoa</taxon>
        <taxon>Chordata</taxon>
        <taxon>Craniata</taxon>
        <taxon>Vertebrata</taxon>
        <taxon>Euteleostomi</taxon>
        <taxon>Actinopterygii</taxon>
        <taxon>Neopterygii</taxon>
        <taxon>Teleostei</taxon>
        <taxon>Anguilliformes</taxon>
        <taxon>Anguillidae</taxon>
        <taxon>Anguilla</taxon>
    </lineage>
</organism>
<dbReference type="PROSITE" id="PS51257">
    <property type="entry name" value="PROKAR_LIPOPROTEIN"/>
    <property type="match status" value="1"/>
</dbReference>
<name>A0A0E9U186_ANGAN</name>
<dbReference type="EMBL" id="GBXM01049011">
    <property type="protein sequence ID" value="JAH59566.1"/>
    <property type="molecule type" value="Transcribed_RNA"/>
</dbReference>
<sequence>MEETRGSLVNFLSLTSCLKPGCL</sequence>
<evidence type="ECO:0000313" key="1">
    <source>
        <dbReference type="EMBL" id="JAH59566.1"/>
    </source>
</evidence>
<proteinExistence type="predicted"/>